<keyword evidence="9" id="KW-1185">Reference proteome</keyword>
<feature type="transmembrane region" description="Helical" evidence="6">
    <location>
        <begin position="60"/>
        <end position="83"/>
    </location>
</feature>
<dbReference type="PANTHER" id="PTHR42770">
    <property type="entry name" value="AMINO ACID TRANSPORTER-RELATED"/>
    <property type="match status" value="1"/>
</dbReference>
<dbReference type="eggNOG" id="COG0531">
    <property type="taxonomic scope" value="Bacteria"/>
</dbReference>
<dbReference type="Proteomes" id="UP000183376">
    <property type="component" value="Chromosome I"/>
</dbReference>
<keyword evidence="2 6" id="KW-0812">Transmembrane</keyword>
<dbReference type="PIRSF" id="PIRSF006060">
    <property type="entry name" value="AA_transporter"/>
    <property type="match status" value="1"/>
</dbReference>
<proteinExistence type="predicted"/>
<dbReference type="InterPro" id="IPR004841">
    <property type="entry name" value="AA-permease/SLC12A_dom"/>
</dbReference>
<dbReference type="EMBL" id="LT629701">
    <property type="protein sequence ID" value="SDN62723.1"/>
    <property type="molecule type" value="Genomic_DNA"/>
</dbReference>
<gene>
    <name evidence="8" type="ORF">SAMN04489726_7477</name>
</gene>
<keyword evidence="4 6" id="KW-0472">Membrane</keyword>
<evidence type="ECO:0000256" key="2">
    <source>
        <dbReference type="ARBA" id="ARBA00022692"/>
    </source>
</evidence>
<dbReference type="InterPro" id="IPR050367">
    <property type="entry name" value="APC_superfamily"/>
</dbReference>
<accession>A0A1H0CXS6</accession>
<dbReference type="GO" id="GO:0016020">
    <property type="term" value="C:membrane"/>
    <property type="evidence" value="ECO:0007669"/>
    <property type="project" value="UniProtKB-SubCell"/>
</dbReference>
<feature type="transmembrane region" description="Helical" evidence="6">
    <location>
        <begin position="387"/>
        <end position="412"/>
    </location>
</feature>
<evidence type="ECO:0000256" key="6">
    <source>
        <dbReference type="SAM" id="Phobius"/>
    </source>
</evidence>
<evidence type="ECO:0000256" key="3">
    <source>
        <dbReference type="ARBA" id="ARBA00022989"/>
    </source>
</evidence>
<dbReference type="Gene3D" id="1.20.1740.10">
    <property type="entry name" value="Amino acid/polyamine transporter I"/>
    <property type="match status" value="1"/>
</dbReference>
<evidence type="ECO:0000256" key="4">
    <source>
        <dbReference type="ARBA" id="ARBA00023136"/>
    </source>
</evidence>
<reference evidence="8 9" key="1">
    <citation type="submission" date="2016-10" db="EMBL/GenBank/DDBJ databases">
        <authorList>
            <person name="de Groot N.N."/>
        </authorList>
    </citation>
    <scope>NUCLEOTIDE SEQUENCE [LARGE SCALE GENOMIC DNA]</scope>
    <source>
        <strain evidence="8 9">DSM 44149</strain>
    </source>
</reference>
<evidence type="ECO:0000313" key="8">
    <source>
        <dbReference type="EMBL" id="SDN62723.1"/>
    </source>
</evidence>
<feature type="transmembrane region" description="Helical" evidence="6">
    <location>
        <begin position="151"/>
        <end position="170"/>
    </location>
</feature>
<comment type="subcellular location">
    <subcellularLocation>
        <location evidence="1">Membrane</location>
        <topology evidence="1">Multi-pass membrane protein</topology>
    </subcellularLocation>
</comment>
<feature type="domain" description="Amino acid permease/ SLC12A" evidence="7">
    <location>
        <begin position="62"/>
        <end position="440"/>
    </location>
</feature>
<name>A0A1H0CXS6_ALLAB</name>
<dbReference type="Pfam" id="PF00324">
    <property type="entry name" value="AA_permease"/>
    <property type="match status" value="1"/>
</dbReference>
<evidence type="ECO:0000313" key="9">
    <source>
        <dbReference type="Proteomes" id="UP000183376"/>
    </source>
</evidence>
<feature type="transmembrane region" description="Helical" evidence="6">
    <location>
        <begin position="354"/>
        <end position="375"/>
    </location>
</feature>
<sequence length="450" mass="46519">MVALVHGSGAARGHRTEPVSAPVPLAGKEKRRPLGVADLVFFVVAASAPLTVAAGGVPQVYAATAVLGLPVLYLVLAAVLAVFSAGYAAMSRHIVDAGAFSAYVAEGLGARVGTGAATVALIAYNSMQVSLYGLFGVAASGLLATQLGWTVPWWGCALTAMALVAVLGYLRVDLNARVLAVLLVVETVAVIVFDVAELGGGGIESAQVLSPAAVATGAAGAALCFMMGSFVGFESAAIYGEECRDPRRTVARATYVSVAFIGVGYAVTAWAFAAGTGVDGLVGAATAHGPELFFVLADLSVGTWFVDLTRIFYVTSLFAALLSFHNVVARYFLAMGRKGTLPRALGRTHPRHGSPHIGSLTQSGLALLVVGGFALTGMDPITTLFTWLTNVGSLGVILLLTLTSLAITAFFTRRPREHWWSQRVAPALGTLLLGLILVLSISQFDVLLGM</sequence>
<feature type="transmembrane region" description="Helical" evidence="6">
    <location>
        <begin position="311"/>
        <end position="333"/>
    </location>
</feature>
<evidence type="ECO:0000256" key="1">
    <source>
        <dbReference type="ARBA" id="ARBA00004141"/>
    </source>
</evidence>
<evidence type="ECO:0000256" key="5">
    <source>
        <dbReference type="SAM" id="MobiDB-lite"/>
    </source>
</evidence>
<feature type="transmembrane region" description="Helical" evidence="6">
    <location>
        <begin position="208"/>
        <end position="233"/>
    </location>
</feature>
<feature type="region of interest" description="Disordered" evidence="5">
    <location>
        <begin position="1"/>
        <end position="24"/>
    </location>
</feature>
<organism evidence="8 9">
    <name type="scientific">Allokutzneria albata</name>
    <name type="common">Kibdelosporangium albatum</name>
    <dbReference type="NCBI Taxonomy" id="211114"/>
    <lineage>
        <taxon>Bacteria</taxon>
        <taxon>Bacillati</taxon>
        <taxon>Actinomycetota</taxon>
        <taxon>Actinomycetes</taxon>
        <taxon>Pseudonocardiales</taxon>
        <taxon>Pseudonocardiaceae</taxon>
        <taxon>Allokutzneria</taxon>
    </lineage>
</organism>
<dbReference type="OrthoDB" id="137613at2"/>
<dbReference type="PANTHER" id="PTHR42770:SF16">
    <property type="entry name" value="AMINO ACID PERMEASE"/>
    <property type="match status" value="1"/>
</dbReference>
<feature type="transmembrane region" description="Helical" evidence="6">
    <location>
        <begin position="34"/>
        <end position="54"/>
    </location>
</feature>
<evidence type="ECO:0000259" key="7">
    <source>
        <dbReference type="Pfam" id="PF00324"/>
    </source>
</evidence>
<feature type="transmembrane region" description="Helical" evidence="6">
    <location>
        <begin position="253"/>
        <end position="273"/>
    </location>
</feature>
<protein>
    <submittedName>
        <fullName evidence="8">Amino acid transporter</fullName>
    </submittedName>
</protein>
<dbReference type="STRING" id="211114.SAMN04489726_7477"/>
<dbReference type="GO" id="GO:0055085">
    <property type="term" value="P:transmembrane transport"/>
    <property type="evidence" value="ECO:0007669"/>
    <property type="project" value="InterPro"/>
</dbReference>
<feature type="transmembrane region" description="Helical" evidence="6">
    <location>
        <begin position="424"/>
        <end position="444"/>
    </location>
</feature>
<keyword evidence="3 6" id="KW-1133">Transmembrane helix</keyword>
<feature type="transmembrane region" description="Helical" evidence="6">
    <location>
        <begin position="177"/>
        <end position="196"/>
    </location>
</feature>
<dbReference type="AlphaFoldDB" id="A0A1H0CXS6"/>